<evidence type="ECO:0000313" key="2">
    <source>
        <dbReference type="EMBL" id="SFM65211.1"/>
    </source>
</evidence>
<gene>
    <name evidence="2" type="ORF">SAMN02982985_04844</name>
</gene>
<dbReference type="Proteomes" id="UP000199470">
    <property type="component" value="Unassembled WGS sequence"/>
</dbReference>
<accession>A0A1I4SLE7</accession>
<reference evidence="2 3" key="1">
    <citation type="submission" date="2016-10" db="EMBL/GenBank/DDBJ databases">
        <authorList>
            <person name="de Groot N.N."/>
        </authorList>
    </citation>
    <scope>NUCLEOTIDE SEQUENCE [LARGE SCALE GENOMIC DNA]</scope>
    <source>
        <strain evidence="2 3">ATCC 43154</strain>
    </source>
</reference>
<feature type="compositionally biased region" description="Basic and acidic residues" evidence="1">
    <location>
        <begin position="11"/>
        <end position="34"/>
    </location>
</feature>
<proteinExistence type="predicted"/>
<keyword evidence="3" id="KW-1185">Reference proteome</keyword>
<evidence type="ECO:0000256" key="1">
    <source>
        <dbReference type="SAM" id="MobiDB-lite"/>
    </source>
</evidence>
<feature type="region of interest" description="Disordered" evidence="1">
    <location>
        <begin position="1"/>
        <end position="53"/>
    </location>
</feature>
<evidence type="ECO:0000313" key="3">
    <source>
        <dbReference type="Proteomes" id="UP000199470"/>
    </source>
</evidence>
<name>A0A1I4SLE7_9BURK</name>
<dbReference type="AlphaFoldDB" id="A0A1I4SLE7"/>
<sequence>MPQPTIPTKQLVRDYIDERTRSDDPPPERDEIRRQMGWFMVPENQRPDRDERD</sequence>
<dbReference type="EMBL" id="FOTW01000026">
    <property type="protein sequence ID" value="SFM65211.1"/>
    <property type="molecule type" value="Genomic_DNA"/>
</dbReference>
<organism evidence="2 3">
    <name type="scientific">Rugamonas rubra</name>
    <dbReference type="NCBI Taxonomy" id="758825"/>
    <lineage>
        <taxon>Bacteria</taxon>
        <taxon>Pseudomonadati</taxon>
        <taxon>Pseudomonadota</taxon>
        <taxon>Betaproteobacteria</taxon>
        <taxon>Burkholderiales</taxon>
        <taxon>Oxalobacteraceae</taxon>
        <taxon>Telluria group</taxon>
        <taxon>Rugamonas</taxon>
    </lineage>
</organism>
<protein>
    <submittedName>
        <fullName evidence="2">Uncharacterized protein</fullName>
    </submittedName>
</protein>
<dbReference type="RefSeq" id="WP_174900663.1">
    <property type="nucleotide sequence ID" value="NZ_FOTW01000026.1"/>
</dbReference>